<dbReference type="Proteomes" id="UP000178771">
    <property type="component" value="Unassembled WGS sequence"/>
</dbReference>
<organism evidence="2 3">
    <name type="scientific">candidate division WWE3 bacterium RIFCSPLOWO2_01_FULL_39_13</name>
    <dbReference type="NCBI Taxonomy" id="1802624"/>
    <lineage>
        <taxon>Bacteria</taxon>
        <taxon>Katanobacteria</taxon>
    </lineage>
</organism>
<evidence type="ECO:0000313" key="3">
    <source>
        <dbReference type="Proteomes" id="UP000178771"/>
    </source>
</evidence>
<dbReference type="SMART" id="SM00670">
    <property type="entry name" value="PINc"/>
    <property type="match status" value="1"/>
</dbReference>
<evidence type="ECO:0000259" key="1">
    <source>
        <dbReference type="SMART" id="SM00670"/>
    </source>
</evidence>
<dbReference type="EMBL" id="MEVH01000005">
    <property type="protein sequence ID" value="OGC52190.1"/>
    <property type="molecule type" value="Genomic_DNA"/>
</dbReference>
<sequence>MNEHVFLDSCVLIGYLSPTSVWHKRSVKFIKDHIGAIISPYVLNEVHYIIQKYNGAETANKTIINLLDFQNIQLLDFEFDRDDLKSIFRISSKYKLKTFDSFHAYYCKKAGIKKIVSFDMDFIKVKFLKLVVPD</sequence>
<dbReference type="Gene3D" id="3.40.50.1010">
    <property type="entry name" value="5'-nuclease"/>
    <property type="match status" value="1"/>
</dbReference>
<gene>
    <name evidence="2" type="ORF">A2982_01750</name>
</gene>
<dbReference type="Pfam" id="PF01850">
    <property type="entry name" value="PIN"/>
    <property type="match status" value="1"/>
</dbReference>
<feature type="domain" description="PIN" evidence="1">
    <location>
        <begin position="3"/>
        <end position="124"/>
    </location>
</feature>
<name>A0A1F4V565_UNCKA</name>
<dbReference type="PANTHER" id="PTHR39677">
    <property type="entry name" value="RIBONUCLEASE VAPC6"/>
    <property type="match status" value="1"/>
</dbReference>
<comment type="caution">
    <text evidence="2">The sequence shown here is derived from an EMBL/GenBank/DDBJ whole genome shotgun (WGS) entry which is preliminary data.</text>
</comment>
<dbReference type="InterPro" id="IPR029060">
    <property type="entry name" value="PIN-like_dom_sf"/>
</dbReference>
<reference evidence="2 3" key="1">
    <citation type="journal article" date="2016" name="Nat. Commun.">
        <title>Thousands of microbial genomes shed light on interconnected biogeochemical processes in an aquifer system.</title>
        <authorList>
            <person name="Anantharaman K."/>
            <person name="Brown C.T."/>
            <person name="Hug L.A."/>
            <person name="Sharon I."/>
            <person name="Castelle C.J."/>
            <person name="Probst A.J."/>
            <person name="Thomas B.C."/>
            <person name="Singh A."/>
            <person name="Wilkins M.J."/>
            <person name="Karaoz U."/>
            <person name="Brodie E.L."/>
            <person name="Williams K.H."/>
            <person name="Hubbard S.S."/>
            <person name="Banfield J.F."/>
        </authorList>
    </citation>
    <scope>NUCLEOTIDE SEQUENCE [LARGE SCALE GENOMIC DNA]</scope>
</reference>
<dbReference type="PANTHER" id="PTHR39677:SF4">
    <property type="entry name" value="RIBONUCLEASE VAPC6"/>
    <property type="match status" value="1"/>
</dbReference>
<evidence type="ECO:0000313" key="2">
    <source>
        <dbReference type="EMBL" id="OGC52190.1"/>
    </source>
</evidence>
<dbReference type="SUPFAM" id="SSF88723">
    <property type="entry name" value="PIN domain-like"/>
    <property type="match status" value="1"/>
</dbReference>
<dbReference type="AlphaFoldDB" id="A0A1F4V565"/>
<dbReference type="InterPro" id="IPR002716">
    <property type="entry name" value="PIN_dom"/>
</dbReference>
<protein>
    <recommendedName>
        <fullName evidence="1">PIN domain-containing protein</fullName>
    </recommendedName>
</protein>
<dbReference type="STRING" id="1802624.A2982_01750"/>
<accession>A0A1F4V565</accession>
<proteinExistence type="predicted"/>